<dbReference type="PANTHER" id="PTHR10078">
    <property type="entry name" value="INTERLEUKIN-1 FAMILY MEMBER"/>
    <property type="match status" value="1"/>
</dbReference>
<dbReference type="InterPro" id="IPR008996">
    <property type="entry name" value="IL1/FGF"/>
</dbReference>
<reference evidence="5" key="3">
    <citation type="submission" date="2025-09" db="UniProtKB">
        <authorList>
            <consortium name="Ensembl"/>
        </authorList>
    </citation>
    <scope>IDENTIFICATION</scope>
    <source>
        <strain evidence="5">breed Abyssinian</strain>
    </source>
</reference>
<dbReference type="PRINTS" id="PR01360">
    <property type="entry name" value="INTRLEUKIN1X"/>
</dbReference>
<proteinExistence type="inferred from homology"/>
<dbReference type="PANTHER" id="PTHR10078:SF29">
    <property type="entry name" value="INTERLEUKIN-1 FAMILY MEMBER 10"/>
    <property type="match status" value="1"/>
</dbReference>
<dbReference type="GeneID" id="101096973"/>
<dbReference type="Gene3D" id="2.80.10.50">
    <property type="match status" value="1"/>
</dbReference>
<accession>A0ABI7W4J5</accession>
<comment type="similarity">
    <text evidence="2 4">Belongs to the IL-1 family.</text>
</comment>
<reference evidence="5" key="2">
    <citation type="submission" date="2025-08" db="UniProtKB">
        <authorList>
            <consortium name="Ensembl"/>
        </authorList>
    </citation>
    <scope>IDENTIFICATION</scope>
    <source>
        <strain evidence="5">breed Abyssinian</strain>
    </source>
</reference>
<evidence type="ECO:0000313" key="5">
    <source>
        <dbReference type="Ensembl" id="ENSFCTP00005005273.1"/>
    </source>
</evidence>
<dbReference type="InterPro" id="IPR003297">
    <property type="entry name" value="IL-1RA/IL-36"/>
</dbReference>
<dbReference type="RefSeq" id="XP_044910487.1">
    <property type="nucleotide sequence ID" value="XM_045054552.1"/>
</dbReference>
<keyword evidence="6" id="KW-1185">Reference proteome</keyword>
<sequence length="303" mass="33786">MKRFLTGAGCREKSFMLHGNSASTPEPTGQPIPVEPIRATSCPHEVLSCTTVQEREVIELGAQGPAPSLSPLTQLPLYAIFSIPSLCSSRGRRGWWCVRKWLQLRRLKNGQAGMSYIPRPEIPLKSKMLVSTHTERFSRRINKDQSPRIAGMCSLPMARYYTIKDADQKALYLRGDQLLVGDPSADDCCAEKICILPNRGLDRTKVPIFLGLQGGSRCLACVETEEGPSLQLEDVNIEDLYKGGEQATRFTFFQRSLGSAFRLEAAAWPGWFLCGPAEPQQPVRLAKESEPLACTEFYFEQSR</sequence>
<dbReference type="Proteomes" id="UP000823872">
    <property type="component" value="Chromosome A3"/>
</dbReference>
<keyword evidence="3 4" id="KW-0964">Secreted</keyword>
<dbReference type="SMART" id="SM00125">
    <property type="entry name" value="IL1"/>
    <property type="match status" value="1"/>
</dbReference>
<evidence type="ECO:0000313" key="6">
    <source>
        <dbReference type="Proteomes" id="UP000823872"/>
    </source>
</evidence>
<dbReference type="Pfam" id="PF00340">
    <property type="entry name" value="IL1"/>
    <property type="match status" value="1"/>
</dbReference>
<name>A0ABI7W4J5_FELCA</name>
<dbReference type="Ensembl" id="ENSFCTT00005008515.1">
    <property type="protein sequence ID" value="ENSFCTP00005005273.1"/>
    <property type="gene ID" value="ENSFCTG00005003198.1"/>
</dbReference>
<evidence type="ECO:0000256" key="4">
    <source>
        <dbReference type="RuleBase" id="RU003753"/>
    </source>
</evidence>
<gene>
    <name evidence="5" type="primary">IL1F10</name>
</gene>
<comment type="subcellular location">
    <subcellularLocation>
        <location evidence="1 4">Secreted</location>
    </subcellularLocation>
</comment>
<organism evidence="5 6">
    <name type="scientific">Felis catus</name>
    <name type="common">Cat</name>
    <name type="synonym">Felis silvestris catus</name>
    <dbReference type="NCBI Taxonomy" id="9685"/>
    <lineage>
        <taxon>Eukaryota</taxon>
        <taxon>Metazoa</taxon>
        <taxon>Chordata</taxon>
        <taxon>Craniata</taxon>
        <taxon>Vertebrata</taxon>
        <taxon>Euteleostomi</taxon>
        <taxon>Mammalia</taxon>
        <taxon>Eutheria</taxon>
        <taxon>Laurasiatheria</taxon>
        <taxon>Carnivora</taxon>
        <taxon>Feliformia</taxon>
        <taxon>Felidae</taxon>
        <taxon>Felinae</taxon>
        <taxon>Felis</taxon>
    </lineage>
</organism>
<protein>
    <recommendedName>
        <fullName evidence="4">Interleukin-1</fullName>
    </recommendedName>
</protein>
<evidence type="ECO:0000256" key="3">
    <source>
        <dbReference type="ARBA" id="ARBA00022525"/>
    </source>
</evidence>
<evidence type="ECO:0000256" key="1">
    <source>
        <dbReference type="ARBA" id="ARBA00004613"/>
    </source>
</evidence>
<reference evidence="5 6" key="1">
    <citation type="submission" date="2021-02" db="EMBL/GenBank/DDBJ databases">
        <title>Safari Cat Assemblies.</title>
        <authorList>
            <person name="Bredemeyer K.R."/>
            <person name="Murphy W.J."/>
        </authorList>
    </citation>
    <scope>NUCLEOTIDE SEQUENCE [LARGE SCALE GENOMIC DNA]</scope>
</reference>
<dbReference type="PRINTS" id="PR00264">
    <property type="entry name" value="INTERLEUKIN1"/>
</dbReference>
<evidence type="ECO:0000256" key="2">
    <source>
        <dbReference type="ARBA" id="ARBA00010448"/>
    </source>
</evidence>
<dbReference type="GeneTree" id="ENSGT00950000182943"/>
<dbReference type="SUPFAM" id="SSF50353">
    <property type="entry name" value="Cytokine"/>
    <property type="match status" value="1"/>
</dbReference>
<dbReference type="InterPro" id="IPR000975">
    <property type="entry name" value="IL-1_fam"/>
</dbReference>